<dbReference type="OrthoDB" id="1786751at2"/>
<evidence type="ECO:0000313" key="2">
    <source>
        <dbReference type="Proteomes" id="UP000184148"/>
    </source>
</evidence>
<dbReference type="EMBL" id="FQUY01000035">
    <property type="protein sequence ID" value="SHF57212.1"/>
    <property type="molecule type" value="Genomic_DNA"/>
</dbReference>
<dbReference type="RefSeq" id="WP_073240170.1">
    <property type="nucleotide sequence ID" value="NZ_FQUY01000035.1"/>
</dbReference>
<reference evidence="2" key="1">
    <citation type="submission" date="2016-11" db="EMBL/GenBank/DDBJ databases">
        <authorList>
            <person name="Varghese N."/>
            <person name="Submissions S."/>
        </authorList>
    </citation>
    <scope>NUCLEOTIDE SEQUENCE [LARGE SCALE GENOMIC DNA]</scope>
    <source>
        <strain evidence="2">DSM 12395</strain>
    </source>
</reference>
<name>A0A1M5CS85_9FIRM</name>
<dbReference type="Proteomes" id="UP000184148">
    <property type="component" value="Unassembled WGS sequence"/>
</dbReference>
<keyword evidence="2" id="KW-1185">Reference proteome</keyword>
<accession>A0A1M5CS85</accession>
<dbReference type="AlphaFoldDB" id="A0A1M5CS85"/>
<protein>
    <submittedName>
        <fullName evidence="1">Uncharacterized protein</fullName>
    </submittedName>
</protein>
<gene>
    <name evidence="1" type="ORF">SAMN02745133_03005</name>
</gene>
<proteinExistence type="predicted"/>
<sequence length="125" mass="14684">MIIPDTLGICHFCFEPVWADQSYIFVEGGRPVHKICYLRQPESYRRDNLPEGSSFVNEWKKGRIAWRCSKCGKGLWLDPGVYEKAYRDSEVCLDCRALMKRMESRGYVQGEEGERPMNYMIYEVL</sequence>
<organism evidence="1 2">
    <name type="scientific">Desulforamulus putei DSM 12395</name>
    <dbReference type="NCBI Taxonomy" id="1121429"/>
    <lineage>
        <taxon>Bacteria</taxon>
        <taxon>Bacillati</taxon>
        <taxon>Bacillota</taxon>
        <taxon>Clostridia</taxon>
        <taxon>Eubacteriales</taxon>
        <taxon>Peptococcaceae</taxon>
        <taxon>Desulforamulus</taxon>
    </lineage>
</organism>
<evidence type="ECO:0000313" key="1">
    <source>
        <dbReference type="EMBL" id="SHF57212.1"/>
    </source>
</evidence>